<dbReference type="PROSITE" id="PS51192">
    <property type="entry name" value="HELICASE_ATP_BIND_1"/>
    <property type="match status" value="1"/>
</dbReference>
<reference evidence="22" key="3">
    <citation type="submission" date="2025-09" db="UniProtKB">
        <authorList>
            <consortium name="Ensembl"/>
        </authorList>
    </citation>
    <scope>IDENTIFICATION</scope>
</reference>
<comment type="function">
    <text evidence="12">Involved in pre-mRNA splicing and its phosphorylated form (by SRPK2) is required for spliceosomal B complex formation. Independently of its spliceosome formation function, required for the suppression of incorrect R-loops formed during transcription; R-loops are composed of a DNA:RNA hybrid and the associated non-template single-stranded DNA.</text>
</comment>
<dbReference type="AlphaFoldDB" id="U3JBJ0"/>
<evidence type="ECO:0000256" key="4">
    <source>
        <dbReference type="ARBA" id="ARBA00022741"/>
    </source>
</evidence>
<evidence type="ECO:0000313" key="23">
    <source>
        <dbReference type="Proteomes" id="UP000016665"/>
    </source>
</evidence>
<evidence type="ECO:0000256" key="11">
    <source>
        <dbReference type="ARBA" id="ARBA00047984"/>
    </source>
</evidence>
<dbReference type="GO" id="GO:0005730">
    <property type="term" value="C:nucleolus"/>
    <property type="evidence" value="ECO:0007669"/>
    <property type="project" value="Ensembl"/>
</dbReference>
<dbReference type="GO" id="GO:0046540">
    <property type="term" value="C:U4/U6 x U5 tri-snRNP complex"/>
    <property type="evidence" value="ECO:0007669"/>
    <property type="project" value="Ensembl"/>
</dbReference>
<comment type="catalytic activity">
    <reaction evidence="11">
        <text>ATP + H2O = ADP + phosphate + H(+)</text>
        <dbReference type="Rhea" id="RHEA:13065"/>
        <dbReference type="ChEBI" id="CHEBI:15377"/>
        <dbReference type="ChEBI" id="CHEBI:15378"/>
        <dbReference type="ChEBI" id="CHEBI:30616"/>
        <dbReference type="ChEBI" id="CHEBI:43474"/>
        <dbReference type="ChEBI" id="CHEBI:456216"/>
        <dbReference type="EC" id="3.6.4.13"/>
    </reaction>
</comment>
<dbReference type="EC" id="3.6.4.13" evidence="2"/>
<dbReference type="PROSITE" id="PS51194">
    <property type="entry name" value="HELICASE_CTER"/>
    <property type="match status" value="1"/>
</dbReference>
<evidence type="ECO:0000256" key="5">
    <source>
        <dbReference type="ARBA" id="ARBA00022801"/>
    </source>
</evidence>
<evidence type="ECO:0000256" key="12">
    <source>
        <dbReference type="ARBA" id="ARBA00055288"/>
    </source>
</evidence>
<dbReference type="InterPro" id="IPR027417">
    <property type="entry name" value="P-loop_NTPase"/>
</dbReference>
<evidence type="ECO:0000256" key="13">
    <source>
        <dbReference type="ARBA" id="ARBA00062365"/>
    </source>
</evidence>
<dbReference type="Proteomes" id="UP000016665">
    <property type="component" value="Linkage group LGE22"/>
</dbReference>
<evidence type="ECO:0000256" key="15">
    <source>
        <dbReference type="ARBA" id="ARBA00075448"/>
    </source>
</evidence>
<sequence>MAGELADKKDRDASPVKEERKRSRSPERERERDRDRKSSPAKERKRHRSRDRRRSRSRSRSRSKSTERDRRHKERDRDRSKKDRDRDKDGHRRDKDRKRSSLSPGRGKDSKSRKDREARKAEEEEENALKKEKAQCDAASLSSQPKFLSKAEREAEALRRRQQEVEERQRLLEEERKKRKQFQEMGRKMLEDPQERERRERRERMERETNGAGGDDGGGPTEAGVLQERYLGGVKKRRRTRHLNDRKFVFEWDASEDTSIDYNPLYKERHQVQLLGRGFIAGIDLKQQKREQSRFYGDLMEKRRTLEEKEQEEDWRIFREDYSITTKGGKIPNPIRSWKDSSLPPHILEVIDKCGYKEPTPIQRQAIPIGLQNRDIIGVAETGSGKTAAFLIPLLVWITTLPKIDRIEESDQGPYAIILAPTRELAQQIEEETIKFGKPLGIRTVAVIGGISREDQGFRLRMGCEIVIATPGRLIDVLENRYLVLSRCTYVVLDEADRMIDMGFEPDVQKILEHMPVTNQKPDTDEAEDPEKMLANFESGKHKYRQTVMFTATMPPAVERLARSYLRRPAVVYIGSAGKPHERVEQKVFLMSESEKRKKLLAILEQGFDPPIIIFVNQKKGCDVLAKSLEKMGYNACTLHGGKGQEQREFALSNLKAGAKDILVATDVAGRGIDIHDVSMVVNYDMAKNIEDYIHRIGRTGRAGKSGVAITFLTKEDSTVFYDLKQAILESPVSSCPPELANHPDAQHKPGTILTKKRREETIFA</sequence>
<evidence type="ECO:0000259" key="21">
    <source>
        <dbReference type="PROSITE" id="PS51195"/>
    </source>
</evidence>
<protein>
    <recommendedName>
        <fullName evidence="14">Probable ATP-dependent RNA helicase DDX23</fullName>
        <ecNumber evidence="2">3.6.4.13</ecNumber>
    </recommendedName>
    <alternativeName>
        <fullName evidence="15">DEAD box protein 23</fullName>
    </alternativeName>
</protein>
<keyword evidence="4 17" id="KW-0547">Nucleotide-binding</keyword>
<dbReference type="InterPro" id="IPR000629">
    <property type="entry name" value="RNA-helicase_DEAD-box_CS"/>
</dbReference>
<evidence type="ECO:0000256" key="6">
    <source>
        <dbReference type="ARBA" id="ARBA00022806"/>
    </source>
</evidence>
<dbReference type="InterPro" id="IPR011545">
    <property type="entry name" value="DEAD/DEAH_box_helicase_dom"/>
</dbReference>
<dbReference type="GO" id="GO:0062176">
    <property type="term" value="P:R-loop processing"/>
    <property type="evidence" value="ECO:0007669"/>
    <property type="project" value="Ensembl"/>
</dbReference>
<feature type="region of interest" description="Disordered" evidence="18">
    <location>
        <begin position="1"/>
        <end position="224"/>
    </location>
</feature>
<dbReference type="InterPro" id="IPR014014">
    <property type="entry name" value="RNA_helicase_DEAD_Q_motif"/>
</dbReference>
<dbReference type="SMART" id="SM00490">
    <property type="entry name" value="HELICc"/>
    <property type="match status" value="1"/>
</dbReference>
<dbReference type="eggNOG" id="KOG0333">
    <property type="taxonomic scope" value="Eukaryota"/>
</dbReference>
<dbReference type="GO" id="GO:0071013">
    <property type="term" value="C:catalytic step 2 spliceosome"/>
    <property type="evidence" value="ECO:0007669"/>
    <property type="project" value="Ensembl"/>
</dbReference>
<feature type="compositionally biased region" description="Gly residues" evidence="18">
    <location>
        <begin position="211"/>
        <end position="221"/>
    </location>
</feature>
<dbReference type="GO" id="GO:0005524">
    <property type="term" value="F:ATP binding"/>
    <property type="evidence" value="ECO:0007669"/>
    <property type="project" value="UniProtKB-KW"/>
</dbReference>
<dbReference type="Pfam" id="PF00271">
    <property type="entry name" value="Helicase_C"/>
    <property type="match status" value="1"/>
</dbReference>
<dbReference type="InterPro" id="IPR001650">
    <property type="entry name" value="Helicase_C-like"/>
</dbReference>
<keyword evidence="7 17" id="KW-0067">ATP-binding</keyword>
<dbReference type="GO" id="GO:0005682">
    <property type="term" value="C:U5 snRNP"/>
    <property type="evidence" value="ECO:0007669"/>
    <property type="project" value="Ensembl"/>
</dbReference>
<evidence type="ECO:0000256" key="2">
    <source>
        <dbReference type="ARBA" id="ARBA00012552"/>
    </source>
</evidence>
<dbReference type="STRING" id="59894.ENSFALP00000000144"/>
<comment type="similarity">
    <text evidence="10">Belongs to the DEAD box helicase family. DDX23/PRP28 subfamily.</text>
</comment>
<dbReference type="GO" id="GO:0000785">
    <property type="term" value="C:chromatin"/>
    <property type="evidence" value="ECO:0007669"/>
    <property type="project" value="Ensembl"/>
</dbReference>
<keyword evidence="5 17" id="KW-0378">Hydrolase</keyword>
<feature type="compositionally biased region" description="Basic and acidic residues" evidence="18">
    <location>
        <begin position="149"/>
        <end position="209"/>
    </location>
</feature>
<dbReference type="Ensembl" id="ENSFALT00000000145.2">
    <property type="protein sequence ID" value="ENSFALP00000000144.2"/>
    <property type="gene ID" value="ENSFALG00000000133.2"/>
</dbReference>
<dbReference type="GO" id="GO:0003724">
    <property type="term" value="F:RNA helicase activity"/>
    <property type="evidence" value="ECO:0007669"/>
    <property type="project" value="UniProtKB-EC"/>
</dbReference>
<dbReference type="GO" id="GO:0016787">
    <property type="term" value="F:hydrolase activity"/>
    <property type="evidence" value="ECO:0007669"/>
    <property type="project" value="UniProtKB-KW"/>
</dbReference>
<dbReference type="GO" id="GO:0005654">
    <property type="term" value="C:nucleoplasm"/>
    <property type="evidence" value="ECO:0007669"/>
    <property type="project" value="Ensembl"/>
</dbReference>
<keyword evidence="23" id="KW-1185">Reference proteome</keyword>
<evidence type="ECO:0000256" key="17">
    <source>
        <dbReference type="RuleBase" id="RU000492"/>
    </source>
</evidence>
<comment type="subunit">
    <text evidence="13">The phosphorylated form (by SRPK2) is a component of the U4/U6-U5 tri-snRNP complex composed of the U4, U6 and U5 snRNAs and at least PRPF3, PRPF4, PRPF6, PRPF8, PRPF31, SNRNP200, TXNL4A, WDR57, SNRNP40, DDX23, CD2BP2, PPIH, SNU13, EFTUD2, SART1 and USP39. Identified in the spliceosome C complex. Interacts with ERBB4. Interacts with ERCC6.</text>
</comment>
<dbReference type="SUPFAM" id="SSF52540">
    <property type="entry name" value="P-loop containing nucleoside triphosphate hydrolases"/>
    <property type="match status" value="1"/>
</dbReference>
<feature type="domain" description="Helicase C-terminal" evidence="20">
    <location>
        <begin position="596"/>
        <end position="744"/>
    </location>
</feature>
<keyword evidence="8" id="KW-0508">mRNA splicing</keyword>
<dbReference type="PANTHER" id="PTHR47958">
    <property type="entry name" value="ATP-DEPENDENT RNA HELICASE DBP3"/>
    <property type="match status" value="1"/>
</dbReference>
<dbReference type="Pfam" id="PF00270">
    <property type="entry name" value="DEAD"/>
    <property type="match status" value="1"/>
</dbReference>
<dbReference type="CDD" id="cd18787">
    <property type="entry name" value="SF2_C_DEAD"/>
    <property type="match status" value="1"/>
</dbReference>
<evidence type="ECO:0000313" key="22">
    <source>
        <dbReference type="Ensembl" id="ENSFALP00000000144.2"/>
    </source>
</evidence>
<accession>U3JBJ0</accession>
<feature type="compositionally biased region" description="Basic and acidic residues" evidence="18">
    <location>
        <begin position="106"/>
        <end position="135"/>
    </location>
</feature>
<dbReference type="GeneTree" id="ENSGT00940000155606"/>
<evidence type="ECO:0000256" key="1">
    <source>
        <dbReference type="ARBA" id="ARBA00004123"/>
    </source>
</evidence>
<evidence type="ECO:0000259" key="19">
    <source>
        <dbReference type="PROSITE" id="PS51192"/>
    </source>
</evidence>
<proteinExistence type="inferred from homology"/>
<feature type="short sequence motif" description="Q motif" evidence="16">
    <location>
        <begin position="336"/>
        <end position="364"/>
    </location>
</feature>
<dbReference type="CDD" id="cd17945">
    <property type="entry name" value="DEADc_DDX23"/>
    <property type="match status" value="1"/>
</dbReference>
<dbReference type="InterPro" id="IPR057479">
    <property type="entry name" value="PRP28/DDX23-like_helical"/>
</dbReference>
<dbReference type="FunFam" id="3.40.50.300:FF:000322">
    <property type="entry name" value="probable ATP-dependent RNA helicase DDX23"/>
    <property type="match status" value="1"/>
</dbReference>
<comment type="subcellular location">
    <subcellularLocation>
        <location evidence="1">Nucleus</location>
    </subcellularLocation>
</comment>
<feature type="compositionally biased region" description="Basic and acidic residues" evidence="18">
    <location>
        <begin position="1"/>
        <end position="42"/>
    </location>
</feature>
<dbReference type="FunFam" id="3.40.50.300:FF:000520">
    <property type="entry name" value="probable ATP-dependent RNA helicase DDX23"/>
    <property type="match status" value="1"/>
</dbReference>
<dbReference type="HOGENOM" id="CLU_003041_11_0_1"/>
<dbReference type="SMART" id="SM00487">
    <property type="entry name" value="DEXDc"/>
    <property type="match status" value="1"/>
</dbReference>
<evidence type="ECO:0000256" key="16">
    <source>
        <dbReference type="PROSITE-ProRule" id="PRU00552"/>
    </source>
</evidence>
<gene>
    <name evidence="22" type="primary">DDX23</name>
</gene>
<dbReference type="Gene3D" id="3.40.50.300">
    <property type="entry name" value="P-loop containing nucleotide triphosphate hydrolases"/>
    <property type="match status" value="2"/>
</dbReference>
<evidence type="ECO:0000256" key="8">
    <source>
        <dbReference type="ARBA" id="ARBA00023187"/>
    </source>
</evidence>
<feature type="domain" description="DEAD-box RNA helicase Q" evidence="21">
    <location>
        <begin position="336"/>
        <end position="364"/>
    </location>
</feature>
<keyword evidence="3" id="KW-0507">mRNA processing</keyword>
<dbReference type="InterPro" id="IPR014001">
    <property type="entry name" value="Helicase_ATP-bd"/>
</dbReference>
<keyword evidence="9" id="KW-0539">Nucleus</keyword>
<organism evidence="22 23">
    <name type="scientific">Ficedula albicollis</name>
    <name type="common">Collared flycatcher</name>
    <name type="synonym">Muscicapa albicollis</name>
    <dbReference type="NCBI Taxonomy" id="59894"/>
    <lineage>
        <taxon>Eukaryota</taxon>
        <taxon>Metazoa</taxon>
        <taxon>Chordata</taxon>
        <taxon>Craniata</taxon>
        <taxon>Vertebrata</taxon>
        <taxon>Euteleostomi</taxon>
        <taxon>Archelosauria</taxon>
        <taxon>Archosauria</taxon>
        <taxon>Dinosauria</taxon>
        <taxon>Saurischia</taxon>
        <taxon>Theropoda</taxon>
        <taxon>Coelurosauria</taxon>
        <taxon>Aves</taxon>
        <taxon>Neognathae</taxon>
        <taxon>Neoaves</taxon>
        <taxon>Telluraves</taxon>
        <taxon>Australaves</taxon>
        <taxon>Passeriformes</taxon>
        <taxon>Muscicapidae</taxon>
        <taxon>Ficedula</taxon>
    </lineage>
</organism>
<evidence type="ECO:0000256" key="14">
    <source>
        <dbReference type="ARBA" id="ARBA00072905"/>
    </source>
</evidence>
<evidence type="ECO:0000256" key="18">
    <source>
        <dbReference type="SAM" id="MobiDB-lite"/>
    </source>
</evidence>
<dbReference type="Pfam" id="PF25430">
    <property type="entry name" value="DDX23"/>
    <property type="match status" value="1"/>
</dbReference>
<feature type="compositionally biased region" description="Basic and acidic residues" evidence="18">
    <location>
        <begin position="64"/>
        <end position="99"/>
    </location>
</feature>
<dbReference type="PROSITE" id="PS51195">
    <property type="entry name" value="Q_MOTIF"/>
    <property type="match status" value="1"/>
</dbReference>
<dbReference type="GO" id="GO:0000398">
    <property type="term" value="P:mRNA splicing, via spliceosome"/>
    <property type="evidence" value="ECO:0007669"/>
    <property type="project" value="UniProtKB-ARBA"/>
</dbReference>
<dbReference type="GO" id="GO:0003676">
    <property type="term" value="F:nucleic acid binding"/>
    <property type="evidence" value="ECO:0007669"/>
    <property type="project" value="InterPro"/>
</dbReference>
<name>U3JBJ0_FICAL</name>
<evidence type="ECO:0000256" key="3">
    <source>
        <dbReference type="ARBA" id="ARBA00022664"/>
    </source>
</evidence>
<keyword evidence="6 17" id="KW-0347">Helicase</keyword>
<feature type="domain" description="Helicase ATP-binding" evidence="19">
    <location>
        <begin position="367"/>
        <end position="572"/>
    </location>
</feature>
<evidence type="ECO:0000256" key="7">
    <source>
        <dbReference type="ARBA" id="ARBA00022840"/>
    </source>
</evidence>
<reference evidence="23" key="1">
    <citation type="journal article" date="2012" name="Nature">
        <title>The genomic landscape of species divergence in Ficedula flycatchers.</title>
        <authorList>
            <person name="Ellegren H."/>
            <person name="Smeds L."/>
            <person name="Burri R."/>
            <person name="Olason P.I."/>
            <person name="Backstrom N."/>
            <person name="Kawakami T."/>
            <person name="Kunstner A."/>
            <person name="Makinen H."/>
            <person name="Nadachowska-Brzyska K."/>
            <person name="Qvarnstrom A."/>
            <person name="Uebbing S."/>
            <person name="Wolf J.B."/>
        </authorList>
    </citation>
    <scope>NUCLEOTIDE SEQUENCE [LARGE SCALE GENOMIC DNA]</scope>
</reference>
<dbReference type="PROSITE" id="PS00039">
    <property type="entry name" value="DEAD_ATP_HELICASE"/>
    <property type="match status" value="1"/>
</dbReference>
<evidence type="ECO:0000259" key="20">
    <source>
        <dbReference type="PROSITE" id="PS51194"/>
    </source>
</evidence>
<reference evidence="22" key="2">
    <citation type="submission" date="2025-08" db="UniProtKB">
        <authorList>
            <consortium name="Ensembl"/>
        </authorList>
    </citation>
    <scope>IDENTIFICATION</scope>
</reference>
<evidence type="ECO:0000256" key="10">
    <source>
        <dbReference type="ARBA" id="ARBA00037954"/>
    </source>
</evidence>
<feature type="compositionally biased region" description="Basic residues" evidence="18">
    <location>
        <begin position="43"/>
        <end position="63"/>
    </location>
</feature>
<evidence type="ECO:0000256" key="9">
    <source>
        <dbReference type="ARBA" id="ARBA00023242"/>
    </source>
</evidence>